<organism evidence="2 3">
    <name type="scientific">Peredibacter starrii</name>
    <dbReference type="NCBI Taxonomy" id="28202"/>
    <lineage>
        <taxon>Bacteria</taxon>
        <taxon>Pseudomonadati</taxon>
        <taxon>Bdellovibrionota</taxon>
        <taxon>Bacteriovoracia</taxon>
        <taxon>Bacteriovoracales</taxon>
        <taxon>Bacteriovoracaceae</taxon>
        <taxon>Peredibacter</taxon>
    </lineage>
</organism>
<keyword evidence="1" id="KW-0732">Signal</keyword>
<dbReference type="AlphaFoldDB" id="A0AAX4HNY5"/>
<evidence type="ECO:0000256" key="1">
    <source>
        <dbReference type="SAM" id="SignalP"/>
    </source>
</evidence>
<dbReference type="EMBL" id="CP139487">
    <property type="protein sequence ID" value="WPU64833.1"/>
    <property type="molecule type" value="Genomic_DNA"/>
</dbReference>
<evidence type="ECO:0000313" key="3">
    <source>
        <dbReference type="Proteomes" id="UP001324634"/>
    </source>
</evidence>
<protein>
    <submittedName>
        <fullName evidence="2">Uncharacterized protein</fullName>
    </submittedName>
</protein>
<feature type="signal peptide" evidence="1">
    <location>
        <begin position="1"/>
        <end position="18"/>
    </location>
</feature>
<keyword evidence="3" id="KW-1185">Reference proteome</keyword>
<reference evidence="2 3" key="1">
    <citation type="submission" date="2023-11" db="EMBL/GenBank/DDBJ databases">
        <title>Peredibacter starrii A3.12.</title>
        <authorList>
            <person name="Mitchell R.J."/>
        </authorList>
    </citation>
    <scope>NUCLEOTIDE SEQUENCE [LARGE SCALE GENOMIC DNA]</scope>
    <source>
        <strain evidence="2 3">A3.12</strain>
    </source>
</reference>
<proteinExistence type="predicted"/>
<accession>A0AAX4HNY5</accession>
<dbReference type="RefSeq" id="WP_321394393.1">
    <property type="nucleotide sequence ID" value="NZ_CP139487.1"/>
</dbReference>
<dbReference type="Proteomes" id="UP001324634">
    <property type="component" value="Chromosome"/>
</dbReference>
<feature type="chain" id="PRO_5043948933" evidence="1">
    <location>
        <begin position="19"/>
        <end position="176"/>
    </location>
</feature>
<evidence type="ECO:0000313" key="2">
    <source>
        <dbReference type="EMBL" id="WPU64833.1"/>
    </source>
</evidence>
<dbReference type="KEGG" id="psti:SOO65_19245"/>
<sequence>MKKIITLLSLTLSFAAFSQDVPSTPPNACYSGCTETQQRLLTDFETVGVLPDQAPAVYSGVCNHLGMYSPDVDHYSVVLLDQHQGKWTFGSIFSFFAEEDDFKNWDLEKARAEISPYWKEHSTLIVEDNTARAVVRYPSGAPAYIYWMRQHPVTKELLYITYAGQVMISFCRLQQH</sequence>
<name>A0AAX4HNY5_9BACT</name>
<gene>
    <name evidence="2" type="ORF">SOO65_19245</name>
</gene>